<accession>A0ABV8PYE2</accession>
<evidence type="ECO:0000259" key="1">
    <source>
        <dbReference type="Pfam" id="PF07566"/>
    </source>
</evidence>
<dbReference type="Pfam" id="PF07566">
    <property type="entry name" value="DUF1543"/>
    <property type="match status" value="1"/>
</dbReference>
<keyword evidence="3" id="KW-1185">Reference proteome</keyword>
<dbReference type="Gene3D" id="3.10.20.10">
    <property type="match status" value="2"/>
</dbReference>
<gene>
    <name evidence="2" type="ORF">ACFOW1_09690</name>
</gene>
<protein>
    <submittedName>
        <fullName evidence="2">DUF1543 domain-containing protein</fullName>
    </submittedName>
</protein>
<comment type="caution">
    <text evidence="2">The sequence shown here is derived from an EMBL/GenBank/DDBJ whole genome shotgun (WGS) entry which is preliminary data.</text>
</comment>
<dbReference type="RefSeq" id="WP_379013913.1">
    <property type="nucleotide sequence ID" value="NZ_JBHSDC010000018.1"/>
</dbReference>
<name>A0ABV8PYE2_9BACT</name>
<organism evidence="2 3">
    <name type="scientific">Parasediminibacterium paludis</name>
    <dbReference type="NCBI Taxonomy" id="908966"/>
    <lineage>
        <taxon>Bacteria</taxon>
        <taxon>Pseudomonadati</taxon>
        <taxon>Bacteroidota</taxon>
        <taxon>Chitinophagia</taxon>
        <taxon>Chitinophagales</taxon>
        <taxon>Chitinophagaceae</taxon>
        <taxon>Parasediminibacterium</taxon>
    </lineage>
</organism>
<dbReference type="EMBL" id="JBHSDC010000018">
    <property type="protein sequence ID" value="MFC4232163.1"/>
    <property type="molecule type" value="Genomic_DNA"/>
</dbReference>
<sequence length="189" mass="21346">MFSLQELKLYMLLLGCRPSGRFTEQHDILFAIGENPKALVPQILEFWPEAKGIIHVDAFRTVTLVDGFEISVVEKSEAIADQTNKLFFINLGGYKRGEFDEFHYKMLVVASDKDAAIAQAKQTAFYKHTGFTGAPSHVDDKYGIDVDDVFEIKDILPKALKKKYSLAIQPTANIIADELHLGYYKLDKL</sequence>
<evidence type="ECO:0000313" key="2">
    <source>
        <dbReference type="EMBL" id="MFC4232163.1"/>
    </source>
</evidence>
<feature type="domain" description="DUF1543" evidence="1">
    <location>
        <begin position="22"/>
        <end position="72"/>
    </location>
</feature>
<dbReference type="Proteomes" id="UP001595906">
    <property type="component" value="Unassembled WGS sequence"/>
</dbReference>
<evidence type="ECO:0000313" key="3">
    <source>
        <dbReference type="Proteomes" id="UP001595906"/>
    </source>
</evidence>
<reference evidence="3" key="1">
    <citation type="journal article" date="2019" name="Int. J. Syst. Evol. Microbiol.">
        <title>The Global Catalogue of Microorganisms (GCM) 10K type strain sequencing project: providing services to taxonomists for standard genome sequencing and annotation.</title>
        <authorList>
            <consortium name="The Broad Institute Genomics Platform"/>
            <consortium name="The Broad Institute Genome Sequencing Center for Infectious Disease"/>
            <person name="Wu L."/>
            <person name="Ma J."/>
        </authorList>
    </citation>
    <scope>NUCLEOTIDE SEQUENCE [LARGE SCALE GENOMIC DNA]</scope>
    <source>
        <strain evidence="3">CECT 8010</strain>
    </source>
</reference>
<dbReference type="InterPro" id="IPR011440">
    <property type="entry name" value="DUF1543"/>
</dbReference>
<proteinExistence type="predicted"/>